<protein>
    <submittedName>
        <fullName evidence="3">Uncharacterized protein</fullName>
    </submittedName>
</protein>
<dbReference type="Proteomes" id="UP000887566">
    <property type="component" value="Unplaced"/>
</dbReference>
<reference evidence="3" key="1">
    <citation type="submission" date="2022-11" db="UniProtKB">
        <authorList>
            <consortium name="WormBaseParasite"/>
        </authorList>
    </citation>
    <scope>IDENTIFICATION</scope>
</reference>
<keyword evidence="1" id="KW-1133">Transmembrane helix</keyword>
<keyword evidence="1" id="KW-0472">Membrane</keyword>
<dbReference type="WBParaSite" id="PSAMB.scaffold525size48017.g6729.t1">
    <property type="protein sequence ID" value="PSAMB.scaffold525size48017.g6729.t1"/>
    <property type="gene ID" value="PSAMB.scaffold525size48017.g6729"/>
</dbReference>
<organism evidence="2 3">
    <name type="scientific">Plectus sambesii</name>
    <dbReference type="NCBI Taxonomy" id="2011161"/>
    <lineage>
        <taxon>Eukaryota</taxon>
        <taxon>Metazoa</taxon>
        <taxon>Ecdysozoa</taxon>
        <taxon>Nematoda</taxon>
        <taxon>Chromadorea</taxon>
        <taxon>Plectida</taxon>
        <taxon>Plectina</taxon>
        <taxon>Plectoidea</taxon>
        <taxon>Plectidae</taxon>
        <taxon>Plectus</taxon>
    </lineage>
</organism>
<feature type="transmembrane region" description="Helical" evidence="1">
    <location>
        <begin position="123"/>
        <end position="149"/>
    </location>
</feature>
<dbReference type="AlphaFoldDB" id="A0A914WU12"/>
<evidence type="ECO:0000313" key="2">
    <source>
        <dbReference type="Proteomes" id="UP000887566"/>
    </source>
</evidence>
<sequence length="204" mass="22210">MIAANSEVRTRSRSKLLMLSAISMLLVWYAGRSLSAAIEEAPIKANPFPSIGYLASARLAMIIIGLVGIFKHNPKLMTSAVVFFISAYFEALVQLLKHARLLWNGGSLMCTKRLQLSILDGCFWLDMACSVALLGQAIVPLVAAVVIAAESYVIFKDSFESLVVADNEEKSKWSFSSIQDAVPTAFEPRTSSRRLSFGSPISSS</sequence>
<feature type="transmembrane region" description="Helical" evidence="1">
    <location>
        <begin position="51"/>
        <end position="70"/>
    </location>
</feature>
<evidence type="ECO:0000313" key="3">
    <source>
        <dbReference type="WBParaSite" id="PSAMB.scaffold525size48017.g6729.t1"/>
    </source>
</evidence>
<feature type="transmembrane region" description="Helical" evidence="1">
    <location>
        <begin position="82"/>
        <end position="103"/>
    </location>
</feature>
<keyword evidence="1" id="KW-0812">Transmembrane</keyword>
<name>A0A914WU12_9BILA</name>
<accession>A0A914WU12</accession>
<evidence type="ECO:0000256" key="1">
    <source>
        <dbReference type="SAM" id="Phobius"/>
    </source>
</evidence>
<keyword evidence="2" id="KW-1185">Reference proteome</keyword>
<proteinExistence type="predicted"/>